<evidence type="ECO:0000256" key="3">
    <source>
        <dbReference type="ARBA" id="ARBA00022801"/>
    </source>
</evidence>
<dbReference type="EMBL" id="JBHUHQ010000015">
    <property type="protein sequence ID" value="MFD2044472.1"/>
    <property type="molecule type" value="Genomic_DNA"/>
</dbReference>
<dbReference type="SMART" id="SM00564">
    <property type="entry name" value="PQQ"/>
    <property type="match status" value="7"/>
</dbReference>
<dbReference type="RefSeq" id="WP_377556298.1">
    <property type="nucleotide sequence ID" value="NZ_JBHUMI010000014.1"/>
</dbReference>
<evidence type="ECO:0000256" key="4">
    <source>
        <dbReference type="ARBA" id="ARBA00022825"/>
    </source>
</evidence>
<dbReference type="SUPFAM" id="SSF50998">
    <property type="entry name" value="Quinoprotein alcohol dehydrogenase-like"/>
    <property type="match status" value="1"/>
</dbReference>
<dbReference type="SUPFAM" id="SSF49464">
    <property type="entry name" value="Carboxypeptidase regulatory domain-like"/>
    <property type="match status" value="9"/>
</dbReference>
<evidence type="ECO:0000256" key="5">
    <source>
        <dbReference type="PROSITE-ProRule" id="PRU01240"/>
    </source>
</evidence>
<dbReference type="InterPro" id="IPR022398">
    <property type="entry name" value="Peptidase_S8_His-AS"/>
</dbReference>
<evidence type="ECO:0000256" key="2">
    <source>
        <dbReference type="ARBA" id="ARBA00022670"/>
    </source>
</evidence>
<name>A0ABW4W1N4_9BACI</name>
<evidence type="ECO:0000256" key="1">
    <source>
        <dbReference type="ARBA" id="ARBA00011073"/>
    </source>
</evidence>
<dbReference type="InterPro" id="IPR018391">
    <property type="entry name" value="PQQ_b-propeller_rpt"/>
</dbReference>
<evidence type="ECO:0000259" key="9">
    <source>
        <dbReference type="Pfam" id="PF13360"/>
    </source>
</evidence>
<dbReference type="InterPro" id="IPR008969">
    <property type="entry name" value="CarboxyPept-like_regulatory"/>
</dbReference>
<keyword evidence="3 5" id="KW-0378">Hydrolase</keyword>
<dbReference type="Gene3D" id="3.40.50.200">
    <property type="entry name" value="Peptidase S8/S53 domain"/>
    <property type="match status" value="1"/>
</dbReference>
<dbReference type="InterPro" id="IPR002372">
    <property type="entry name" value="PQQ_rpt_dom"/>
</dbReference>
<evidence type="ECO:0000256" key="6">
    <source>
        <dbReference type="RuleBase" id="RU003355"/>
    </source>
</evidence>
<feature type="active site" description="Charge relay system" evidence="5">
    <location>
        <position position="475"/>
    </location>
</feature>
<organism evidence="10 11">
    <name type="scientific">Ornithinibacillus salinisoli</name>
    <dbReference type="NCBI Taxonomy" id="1848459"/>
    <lineage>
        <taxon>Bacteria</taxon>
        <taxon>Bacillati</taxon>
        <taxon>Bacillota</taxon>
        <taxon>Bacilli</taxon>
        <taxon>Bacillales</taxon>
        <taxon>Bacillaceae</taxon>
        <taxon>Ornithinibacillus</taxon>
    </lineage>
</organism>
<feature type="domain" description="Peptidase S8/S53" evidence="8">
    <location>
        <begin position="249"/>
        <end position="525"/>
    </location>
</feature>
<dbReference type="PANTHER" id="PTHR43806:SF67">
    <property type="entry name" value="EGF-LIKE DOMAIN-CONTAINING PROTEIN"/>
    <property type="match status" value="1"/>
</dbReference>
<dbReference type="InterPro" id="IPR023827">
    <property type="entry name" value="Peptidase_S8_Asp-AS"/>
</dbReference>
<dbReference type="PANTHER" id="PTHR43806">
    <property type="entry name" value="PEPTIDASE S8"/>
    <property type="match status" value="1"/>
</dbReference>
<dbReference type="InterPro" id="IPR036852">
    <property type="entry name" value="Peptidase_S8/S53_dom_sf"/>
</dbReference>
<dbReference type="InterPro" id="IPR013784">
    <property type="entry name" value="Carb-bd-like_fold"/>
</dbReference>
<dbReference type="InterPro" id="IPR011047">
    <property type="entry name" value="Quinoprotein_ADH-like_sf"/>
</dbReference>
<dbReference type="PROSITE" id="PS51892">
    <property type="entry name" value="SUBTILASE"/>
    <property type="match status" value="1"/>
</dbReference>
<evidence type="ECO:0000259" key="8">
    <source>
        <dbReference type="Pfam" id="PF00082"/>
    </source>
</evidence>
<dbReference type="Pfam" id="PF00082">
    <property type="entry name" value="Peptidase_S8"/>
    <property type="match status" value="1"/>
</dbReference>
<dbReference type="InterPro" id="IPR000209">
    <property type="entry name" value="Peptidase_S8/S53_dom"/>
</dbReference>
<dbReference type="PROSITE" id="PS00136">
    <property type="entry name" value="SUBTILASE_ASP"/>
    <property type="match status" value="1"/>
</dbReference>
<dbReference type="Gene3D" id="2.60.40.1120">
    <property type="entry name" value="Carboxypeptidase-like, regulatory domain"/>
    <property type="match status" value="12"/>
</dbReference>
<accession>A0ABW4W1N4</accession>
<evidence type="ECO:0000313" key="11">
    <source>
        <dbReference type="Proteomes" id="UP001597383"/>
    </source>
</evidence>
<dbReference type="Pfam" id="PF04122">
    <property type="entry name" value="CW_binding_2"/>
    <property type="match status" value="3"/>
</dbReference>
<dbReference type="Gene3D" id="2.40.128.630">
    <property type="match status" value="1"/>
</dbReference>
<gene>
    <name evidence="10" type="ORF">ACFSJF_09355</name>
</gene>
<dbReference type="InterPro" id="IPR007253">
    <property type="entry name" value="Cell_wall-bd_2"/>
</dbReference>
<sequence>MSRSRKKRFRKRISLFLIILLMTSMILPQYSSAQTSTPELSVEDEIKLEKKKENEVEKQLETGKSSNDSSTATISSLVDGLEFEEVQAAEEQEEFVMDGKVDTKIVNLLDESETANVIIRLKDKVDMDNLFSSLSDVNRKDDRTESVVNSLQRVADESQGNLVTQLESLEKDNKVSNIKQFWVFNGVTATISKGALDEIAQRDDVEKITLDVEIQAPEFKVENTKPRLPEWGLEKIFATKVWGEYDLQGEGVVVGIMDTGVQGDHEALRQNYRGRDGNHQYSWIDLSGHDYSEPTDGNGHGTHVAGTAVGGGEGEPVGVAPGAEWIAAKIFNDGGGTTASAIHEAFEWFLAPGGDPSMAPDVVNNSWGSADTYRTEFLEGVQAWVAAGIFPLFAAGNDGPGAGTIGSPASFPESFAIGATDRYDQIASFSSRGPVYWTNEDGEEEYHVKPEVSAPGHEIYSSLPDGGYGTLSGTSMATPHVAGAIALILDSNPDLSIDDVMNLLEGTARTEAHMGELPNDNFGHGIVNVYQAVTEAAYAGDVTGTLTDEEGNPIEGMVSVPKEDIHVAIGEDGVFDFKLREGLHEVEVTSFGYHTKTVTVEIVKGETKENNWSLEIAERYDVTGTVSFENDNPAAFAYVRVKDTPLNTFRTNADGEFTIPSIPEDEYTIVISGKGLKQVTETVVVNRNVQLNVKVEGITIEAEEDWTTSKNNNARNAVTDAEVDAENLIENWSYQTPGQVIFSSPVIAEGKVVFTTDRGNIVVLDQHTGEEIWTIGTGNTNRSTPTVVDGVVYVAGGGDYSIHAIELETGMKKWTAEVDYPAVYEAPIYHDGVLYISSYMDENAKTIALDAETGNQIWEQEIGDGAFFGAVLGSDSLYVGTYDSKTLSSLALEDGSINWQVTLESEGFPANPVFKDGVIYASTSNFDNESGTLRAFDSETGEELWSASGIGNSEAGSPIVFDDLVIVTSAVHPIIKAFNKEDGDLVWEVENGSTIVNTGAVSGNGQLFVTDLASKLNVYDVYAGEKLYTYNLRDVSTAGVALTDGQVVTADYSEVTSFNSPGTVVGNIVDTNGNPVQARVEIMETGEFVEADTDGNYSLQTRPGNYTLKVMAYGYKQIVEEVNVISGYEIAKDYELEIADAGSLTGQIVDEGTGDPLEGVTVTVENTPLDTPTGANGSFYFDEVFEGTYEVTLALPGYVADTITVTIEAGEETELTQSLSKVEVAVLHDMDGQIVRFLNNNQISAEEHDWEIIDNIGNFEVVYLNGAYTSDGPKPTEEQILDIIAAAKEHDVSLVFADTWGPSYGSIKYLSDYTGDPAQEGSDTSSINNVILQVDEEHPILDGIDSGVTYTTLTNGYAAWFNQYSGRNLASVGPSDEGIQGTGVAYKGVTEESAHLLLSTHAASPWVSPFDGWTSVQQQIFLNGIDYLLEDAQFGTVSGVVTDDEGNPLEGVTVQAVDTGVTATTSEDGTYELLHDEGSYAVSFTKSGFASYEDTVEFTKGQPVEQNVEMSVSNSGTISGQITNRVTGQQVPYVEIDLYDQEGNLVAEEVSTTSGAYEITGLDEATYTMEIVLRDYVTYSETLQVGAEPISLNIELYPEPRVATVGDYSFGSVRDVLSEVGIEAEEYDLAGAMEELPNLDVVFFNEQSTLSVTKEQLEEFIALADEHEVSVIYGDTYWSGSGINHLVENFNDPETRTTHRDTSSSAGYLVEETNPIFGDAEADEFVEILTPSASSVGSFEGYTGYTLADITHGGNEDTHGTGVAYKPRTAGSMELLMSGHGTSFTHGTDDYTAKGNEILLNAILWAAFIEYNVVEGYVTDEEGNPLDAEVKVIGEIEQEATTDPETGYFNIGSLDGDYELEVNSFGYQTHTEIVTVDENLEALTIEMVVDQNVGSIAGTFIDEDTLEGIEDAHINVVDQPREAITNVSGDFVVERLMPGTYTIVVEKDGYVLQEFDVDVKAGEETTIERTMKPSPTVGVIVDTDGSRYLSVTDYLTERGYIVEDLFFTDLERVSDMDLIFVNSDYDNNLIPEEDVFVAFTQELDRTETPVIWTGSSGPRGGIRFLVDYFGDPEIEYAGSNPSSNRTMTATLAEDHPILEGVEFDDNGEFTFENGYYYGFDGYTGTTLATVANENQGDLGSFVAVGGRTLNSVEVLLSTMTFGYGFTNDYFDKDRERIINNAITFALDNKEPLVGEVHGTVTNNLENEVFATVTVEETGYTIDTEQDGSFFLGLEDGSYTLTFDAFGHETESFDITVIQGEVLEQTFTLTADNSGSIVGQVKAEDTGDVLEDAKVQLVGTPLQATTDEDGNYEINAPAGEYQVRVTANGYTPQVVTADVVHNEQLTLNFDLSISEKIAFVSTSLNEDRAIPFLEEQGYEADFWLNSEIDQLMDQMDEYALIIYNDRHTSSTPEEKFKEFIDMADEYGISMIFPGQWNNGTIRYLSDFYGDPETDTSDFVDNYIDFTVLEEHPIFEGFEIGEQIKVAERDGSTQQYYSFENYSGTTIADVTHYDEGRLGSGVAYDFRTSSSVHVLLGSLHIGSYGYPDDRWTEDAKQIYINAIDWAISASLGEVNGTVKDVDGEPIAGATVSIDEQGLSTKTNSNGEYTLGVGIGEHEVEVQAKGYTPASEVIEIEDLGHVVELNFELEKTDRMSLSGQISDIDGNGLEEVQITLTEMDGNEERVQTTNVDGYYQFDVLLAGEYELLVEANGYQSITETLTISEGEDVERNYTLSEFNIAVVGDVKGSLESFFEENDFPAQNRDWNIVNDVYNYRVIIVNSNDGTVEQLNELIEKADEYETSLIFVDTWGVDGSIKLLEEVFGSPTLANQGYDEGAVFVEPQGQHELFSGFDENTINIHSEQSPYATFENYEGITLANLVVDDEDKGATIAYDFRGQNHMHLLLSSFAVNNMIGPNQGWTEEGQQLFLQAVEWARDGSQDLPNIPEWTVEGDLITNGDVELTGTAEYRSTVNIIHDGEVLATATPDRNNNFTVQVTDLEAGIYDFTLEANNYAGTTSSQEVIQVVVDREAPVLEVLEPTDQFVTGNEVVDVVGSVTDEHLNKVMVNEEEVEVQDGNFSTRIILEAGTNIVEITAIDLAENETVVERQVTVSLDAPVIDELQPAADQSVKPGDQVTISFMSEAEGGEASFSIKVPGLSSTQSTTNNEMEEVEPGFYQGTWNVPTDMDLQGAVIEVELTDQAGNTTRQEAPGKLYISSDQLDRIFGEKRYDTAIEISKEGWESSDVVVLAQGNDFADALAGVPLAHQLDAPILLTKSADLNEETFREIERLEAREVIVLGGTTAIHESVVTELEEAGLDVRRIAGEKRYETAALIAEEVAPDGAEQVVITNGRNFPDALSIGSHAAEVGMPILLTKTDELPTATEEALANLGVAETLVVGGPDVISEELLTDLPQAERLAGENRYETNVAVHEHFGVGSRHLYVSTGRNYADALTGAVLAAKNDSAIILVGNKVPDGVSELIEGNDIQRLTIFGGEEAVSMDVASELEALLP</sequence>
<dbReference type="PROSITE" id="PS00138">
    <property type="entry name" value="SUBTILASE_SER"/>
    <property type="match status" value="1"/>
</dbReference>
<dbReference type="SUPFAM" id="SSF52743">
    <property type="entry name" value="Subtilisin-like"/>
    <property type="match status" value="1"/>
</dbReference>
<dbReference type="InterPro" id="IPR050131">
    <property type="entry name" value="Peptidase_S8_subtilisin-like"/>
</dbReference>
<feature type="active site" description="Charge relay system" evidence="5">
    <location>
        <position position="258"/>
    </location>
</feature>
<keyword evidence="4 5" id="KW-0720">Serine protease</keyword>
<dbReference type="Proteomes" id="UP001597383">
    <property type="component" value="Unassembled WGS sequence"/>
</dbReference>
<protein>
    <submittedName>
        <fullName evidence="10">Carboxypeptidase regulatory-like domain-containing protein</fullName>
    </submittedName>
</protein>
<comment type="similarity">
    <text evidence="1 5 6">Belongs to the peptidase S8 family.</text>
</comment>
<dbReference type="Pfam" id="PF13620">
    <property type="entry name" value="CarboxypepD_reg"/>
    <property type="match status" value="8"/>
</dbReference>
<dbReference type="Gene3D" id="2.60.40.10">
    <property type="entry name" value="Immunoglobulins"/>
    <property type="match status" value="2"/>
</dbReference>
<dbReference type="SUPFAM" id="SSF49452">
    <property type="entry name" value="Starch-binding domain-like"/>
    <property type="match status" value="2"/>
</dbReference>
<dbReference type="SUPFAM" id="SSF49478">
    <property type="entry name" value="Cna protein B-type domain"/>
    <property type="match status" value="1"/>
</dbReference>
<dbReference type="Pfam" id="PF09136">
    <property type="entry name" value="Glucodextran_B"/>
    <property type="match status" value="1"/>
</dbReference>
<feature type="active site" description="Charge relay system" evidence="5">
    <location>
        <position position="300"/>
    </location>
</feature>
<feature type="domain" description="Pyrrolo-quinoline quinone repeat" evidence="9">
    <location>
        <begin position="742"/>
        <end position="862"/>
    </location>
</feature>
<dbReference type="Gene3D" id="2.40.10.480">
    <property type="match status" value="3"/>
</dbReference>
<dbReference type="Gene3D" id="3.40.50.12090">
    <property type="match status" value="2"/>
</dbReference>
<comment type="caution">
    <text evidence="10">The sequence shown here is derived from an EMBL/GenBank/DDBJ whole genome shotgun (WGS) entry which is preliminary data.</text>
</comment>
<dbReference type="PRINTS" id="PR00723">
    <property type="entry name" value="SUBTILISIN"/>
</dbReference>
<feature type="chain" id="PRO_5045104348" evidence="7">
    <location>
        <begin position="34"/>
        <end position="3508"/>
    </location>
</feature>
<keyword evidence="2 5" id="KW-0645">Protease</keyword>
<dbReference type="InterPro" id="IPR023828">
    <property type="entry name" value="Peptidase_S8_Ser-AS"/>
</dbReference>
<dbReference type="PROSITE" id="PS00137">
    <property type="entry name" value="SUBTILASE_HIS"/>
    <property type="match status" value="1"/>
</dbReference>
<dbReference type="Pfam" id="PF13360">
    <property type="entry name" value="PQQ_2"/>
    <property type="match status" value="1"/>
</dbReference>
<proteinExistence type="inferred from homology"/>
<reference evidence="11" key="1">
    <citation type="journal article" date="2019" name="Int. J. Syst. Evol. Microbiol.">
        <title>The Global Catalogue of Microorganisms (GCM) 10K type strain sequencing project: providing services to taxonomists for standard genome sequencing and annotation.</title>
        <authorList>
            <consortium name="The Broad Institute Genomics Platform"/>
            <consortium name="The Broad Institute Genome Sequencing Center for Infectious Disease"/>
            <person name="Wu L."/>
            <person name="Ma J."/>
        </authorList>
    </citation>
    <scope>NUCLEOTIDE SEQUENCE [LARGE SCALE GENOMIC DNA]</scope>
    <source>
        <strain evidence="11">R28</strain>
    </source>
</reference>
<evidence type="ECO:0000313" key="10">
    <source>
        <dbReference type="EMBL" id="MFD2044472.1"/>
    </source>
</evidence>
<feature type="signal peptide" evidence="7">
    <location>
        <begin position="1"/>
        <end position="33"/>
    </location>
</feature>
<dbReference type="InterPro" id="IPR015500">
    <property type="entry name" value="Peptidase_S8_subtilisin-rel"/>
</dbReference>
<evidence type="ECO:0000256" key="7">
    <source>
        <dbReference type="SAM" id="SignalP"/>
    </source>
</evidence>
<keyword evidence="7" id="KW-0732">Signal</keyword>
<dbReference type="InterPro" id="IPR013783">
    <property type="entry name" value="Ig-like_fold"/>
</dbReference>
<keyword evidence="11" id="KW-1185">Reference proteome</keyword>